<organism evidence="6 7">
    <name type="scientific">Amylocarpus encephaloides</name>
    <dbReference type="NCBI Taxonomy" id="45428"/>
    <lineage>
        <taxon>Eukaryota</taxon>
        <taxon>Fungi</taxon>
        <taxon>Dikarya</taxon>
        <taxon>Ascomycota</taxon>
        <taxon>Pezizomycotina</taxon>
        <taxon>Leotiomycetes</taxon>
        <taxon>Helotiales</taxon>
        <taxon>Helotiales incertae sedis</taxon>
        <taxon>Amylocarpus</taxon>
    </lineage>
</organism>
<dbReference type="PROSITE" id="PS51718">
    <property type="entry name" value="G_DYNAMIN_2"/>
    <property type="match status" value="1"/>
</dbReference>
<dbReference type="Pfam" id="PF00350">
    <property type="entry name" value="Dynamin_N"/>
    <property type="match status" value="1"/>
</dbReference>
<dbReference type="CDD" id="cd08771">
    <property type="entry name" value="DLP_1"/>
    <property type="match status" value="1"/>
</dbReference>
<sequence>MSETQATQRSDLSRVGQQLQYTGQSELLDAIDELTRRGLRNYVSLPQLIVCGDQSSGKSSVLEAISHVPFPAKDNLCTTFATELIVRRVPSGQNPVYIIPGLSRIFDNRARGILEKFQGSQPYDKPEDVPSLVESAKHVMMEASTTTSANPFFDDKLSIQLCNPEWPPITIVDLPGIIHTENMDQTQKDVDNVRDMVNQYMNDPRSIILAIVSAQSDPALQLVLSLATTADPDRKRTMGIITKPDTLTQQGPESTSTFRKLALNESETHQFKLGWHVLKNRDPRSLDQTAAERDASETMFFKQEPWANFEDQNSLGIDSLRLRLSRVLHERIASSLPDIIGEIHQEITKSEAELRKLGKERSSRQAKEVHLVGIAQRFQTLAQAAIDGTWSDQLHPFFADTYSNEGYDRHLRAVVQNLNDQFSGLMNSKGHRWVIRGDETEDGELNAGPAQSQRCSAMGFFDNYPGSDQFASAEEVDREDFIRKIEMVSQATTGRELSGVFNYHTIGELFREQSAKWTTLAEHHVQTVWRAVKLFLEAAFDSLADNKTSIAILTEVVDPLMESKNAEAKIKLHEILVPHTRYHPISYNNKLAKSMNEAKYRRELTRVRKEVVSLKGQSTNDKDTAEEDLKKRNTQTRILREPVGSFEFSEIICCMNAYYDISMNTFVDNVATLVVESCLIGDLANIFPADKVPQMDDYTLDRLASDSEEVQRNRRKLENKLTCLRESLKICQKNLIHVPRDSALSSSAM</sequence>
<dbReference type="EMBL" id="MU251768">
    <property type="protein sequence ID" value="KAG9229438.1"/>
    <property type="molecule type" value="Genomic_DNA"/>
</dbReference>
<dbReference type="OrthoDB" id="415706at2759"/>
<dbReference type="SMART" id="SM00053">
    <property type="entry name" value="DYNc"/>
    <property type="match status" value="1"/>
</dbReference>
<dbReference type="GO" id="GO:0048312">
    <property type="term" value="P:intracellular distribution of mitochondria"/>
    <property type="evidence" value="ECO:0007669"/>
    <property type="project" value="TreeGrafter"/>
</dbReference>
<dbReference type="Gene3D" id="3.40.50.300">
    <property type="entry name" value="P-loop containing nucleotide triphosphate hydrolases"/>
    <property type="match status" value="1"/>
</dbReference>
<evidence type="ECO:0000256" key="3">
    <source>
        <dbReference type="SAM" id="Coils"/>
    </source>
</evidence>
<dbReference type="InterPro" id="IPR001401">
    <property type="entry name" value="Dynamin_GTPase"/>
</dbReference>
<dbReference type="InterPro" id="IPR022812">
    <property type="entry name" value="Dynamin"/>
</dbReference>
<gene>
    <name evidence="6" type="ORF">BJ875DRAFT_507930</name>
</gene>
<dbReference type="InterPro" id="IPR020850">
    <property type="entry name" value="GED_dom"/>
</dbReference>
<dbReference type="InterPro" id="IPR030381">
    <property type="entry name" value="G_DYNAMIN_dom"/>
</dbReference>
<reference evidence="6" key="1">
    <citation type="journal article" date="2021" name="IMA Fungus">
        <title>Genomic characterization of three marine fungi, including Emericellopsis atlantica sp. nov. with signatures of a generalist lifestyle and marine biomass degradation.</title>
        <authorList>
            <person name="Hagestad O.C."/>
            <person name="Hou L."/>
            <person name="Andersen J.H."/>
            <person name="Hansen E.H."/>
            <person name="Altermark B."/>
            <person name="Li C."/>
            <person name="Kuhnert E."/>
            <person name="Cox R.J."/>
            <person name="Crous P.W."/>
            <person name="Spatafora J.W."/>
            <person name="Lail K."/>
            <person name="Amirebrahimi M."/>
            <person name="Lipzen A."/>
            <person name="Pangilinan J."/>
            <person name="Andreopoulos W."/>
            <person name="Hayes R.D."/>
            <person name="Ng V."/>
            <person name="Grigoriev I.V."/>
            <person name="Jackson S.A."/>
            <person name="Sutton T.D.S."/>
            <person name="Dobson A.D.W."/>
            <person name="Rama T."/>
        </authorList>
    </citation>
    <scope>NUCLEOTIDE SEQUENCE</scope>
    <source>
        <strain evidence="6">TRa018bII</strain>
    </source>
</reference>
<keyword evidence="7" id="KW-1185">Reference proteome</keyword>
<dbReference type="GO" id="GO:0006897">
    <property type="term" value="P:endocytosis"/>
    <property type="evidence" value="ECO:0007669"/>
    <property type="project" value="TreeGrafter"/>
</dbReference>
<evidence type="ECO:0000256" key="1">
    <source>
        <dbReference type="ARBA" id="ARBA00022741"/>
    </source>
</evidence>
<dbReference type="InterPro" id="IPR000375">
    <property type="entry name" value="Dynamin_stalk"/>
</dbReference>
<keyword evidence="1" id="KW-0547">Nucleotide-binding</keyword>
<dbReference type="Pfam" id="PF01031">
    <property type="entry name" value="Dynamin_M"/>
    <property type="match status" value="1"/>
</dbReference>
<evidence type="ECO:0000313" key="6">
    <source>
        <dbReference type="EMBL" id="KAG9229438.1"/>
    </source>
</evidence>
<dbReference type="GO" id="GO:0016559">
    <property type="term" value="P:peroxisome fission"/>
    <property type="evidence" value="ECO:0007669"/>
    <property type="project" value="TreeGrafter"/>
</dbReference>
<dbReference type="PRINTS" id="PR00195">
    <property type="entry name" value="DYNAMIN"/>
</dbReference>
<feature type="domain" description="Dynamin-type G" evidence="5">
    <location>
        <begin position="42"/>
        <end position="337"/>
    </location>
</feature>
<accession>A0A9P8C0I7</accession>
<keyword evidence="3" id="KW-0175">Coiled coil</keyword>
<dbReference type="GO" id="GO:0005874">
    <property type="term" value="C:microtubule"/>
    <property type="evidence" value="ECO:0007669"/>
    <property type="project" value="TreeGrafter"/>
</dbReference>
<feature type="domain" description="GED" evidence="4">
    <location>
        <begin position="648"/>
        <end position="739"/>
    </location>
</feature>
<dbReference type="GO" id="GO:0005739">
    <property type="term" value="C:mitochondrion"/>
    <property type="evidence" value="ECO:0007669"/>
    <property type="project" value="TreeGrafter"/>
</dbReference>
<dbReference type="AlphaFoldDB" id="A0A9P8C0I7"/>
<protein>
    <submittedName>
        <fullName evidence="6">P-loop containing nucleoside triphosphate hydrolase protein</fullName>
    </submittedName>
</protein>
<dbReference type="Proteomes" id="UP000824998">
    <property type="component" value="Unassembled WGS sequence"/>
</dbReference>
<name>A0A9P8C0I7_9HELO</name>
<keyword evidence="6" id="KW-0378">Hydrolase</keyword>
<evidence type="ECO:0000259" key="4">
    <source>
        <dbReference type="PROSITE" id="PS51388"/>
    </source>
</evidence>
<evidence type="ECO:0000256" key="2">
    <source>
        <dbReference type="ARBA" id="ARBA00023134"/>
    </source>
</evidence>
<dbReference type="GO" id="GO:0000266">
    <property type="term" value="P:mitochondrial fission"/>
    <property type="evidence" value="ECO:0007669"/>
    <property type="project" value="TreeGrafter"/>
</dbReference>
<dbReference type="GO" id="GO:0005525">
    <property type="term" value="F:GTP binding"/>
    <property type="evidence" value="ECO:0007669"/>
    <property type="project" value="InterPro"/>
</dbReference>
<dbReference type="PANTHER" id="PTHR11566">
    <property type="entry name" value="DYNAMIN"/>
    <property type="match status" value="1"/>
</dbReference>
<dbReference type="GO" id="GO:0003924">
    <property type="term" value="F:GTPase activity"/>
    <property type="evidence" value="ECO:0007669"/>
    <property type="project" value="InterPro"/>
</dbReference>
<dbReference type="InterPro" id="IPR045063">
    <property type="entry name" value="Dynamin_N"/>
</dbReference>
<evidence type="ECO:0000313" key="7">
    <source>
        <dbReference type="Proteomes" id="UP000824998"/>
    </source>
</evidence>
<dbReference type="InterPro" id="IPR027417">
    <property type="entry name" value="P-loop_NTPase"/>
</dbReference>
<dbReference type="PANTHER" id="PTHR11566:SF149">
    <property type="entry name" value="GTPASE, PUTATIVE (AFU_ORTHOLOGUE AFUA_6G11890)-RELATED"/>
    <property type="match status" value="1"/>
</dbReference>
<proteinExistence type="predicted"/>
<keyword evidence="2" id="KW-0342">GTP-binding</keyword>
<evidence type="ECO:0000259" key="5">
    <source>
        <dbReference type="PROSITE" id="PS51718"/>
    </source>
</evidence>
<dbReference type="GO" id="GO:0016020">
    <property type="term" value="C:membrane"/>
    <property type="evidence" value="ECO:0007669"/>
    <property type="project" value="TreeGrafter"/>
</dbReference>
<dbReference type="PROSITE" id="PS51388">
    <property type="entry name" value="GED"/>
    <property type="match status" value="1"/>
</dbReference>
<dbReference type="SUPFAM" id="SSF52540">
    <property type="entry name" value="P-loop containing nucleoside triphosphate hydrolases"/>
    <property type="match status" value="1"/>
</dbReference>
<dbReference type="GO" id="GO:0008017">
    <property type="term" value="F:microtubule binding"/>
    <property type="evidence" value="ECO:0007669"/>
    <property type="project" value="TreeGrafter"/>
</dbReference>
<comment type="caution">
    <text evidence="6">The sequence shown here is derived from an EMBL/GenBank/DDBJ whole genome shotgun (WGS) entry which is preliminary data.</text>
</comment>
<dbReference type="Gene3D" id="1.20.120.1240">
    <property type="entry name" value="Dynamin, middle domain"/>
    <property type="match status" value="1"/>
</dbReference>
<feature type="coiled-coil region" evidence="3">
    <location>
        <begin position="700"/>
        <end position="734"/>
    </location>
</feature>